<evidence type="ECO:0000259" key="3">
    <source>
        <dbReference type="Pfam" id="PF01648"/>
    </source>
</evidence>
<dbReference type="GO" id="GO:0000287">
    <property type="term" value="F:magnesium ion binding"/>
    <property type="evidence" value="ECO:0007669"/>
    <property type="project" value="InterPro"/>
</dbReference>
<protein>
    <submittedName>
        <fullName evidence="4">4'-phosphopantetheinyl transferase</fullName>
    </submittedName>
</protein>
<dbReference type="RefSeq" id="WP_091287979.1">
    <property type="nucleotide sequence ID" value="NZ_FNON01000002.1"/>
</dbReference>
<dbReference type="Pfam" id="PF01648">
    <property type="entry name" value="ACPS"/>
    <property type="match status" value="1"/>
</dbReference>
<dbReference type="InterPro" id="IPR050559">
    <property type="entry name" value="P-Pant_transferase_sf"/>
</dbReference>
<dbReference type="Gene3D" id="3.90.470.20">
    <property type="entry name" value="4'-phosphopantetheinyl transferase domain"/>
    <property type="match status" value="2"/>
</dbReference>
<name>A0A1H2Y6D5_9PSEU</name>
<evidence type="ECO:0000256" key="1">
    <source>
        <dbReference type="ARBA" id="ARBA00010990"/>
    </source>
</evidence>
<sequence length="227" mass="24495">MIDCAVWWAEPLPNEPRFIGLLDELELGRHAGYRQEIDQRRFLTGRVLAKTIAGERLGRAPADIVFDASCDDCDKPHGVPKVPGLALSISHSGDRIGLAVTSGAPVGLDVESASRRAEDSLIEYALNETERLGLKGLEADERASAFFVYWTRKEAVMKATGRGLRIPLHSITLAPFDAPAALLASSTPALDPATTRMADLDPGSGYRAAVAVLTTEDLAVTEHSWHP</sequence>
<dbReference type="PANTHER" id="PTHR12215:SF10">
    <property type="entry name" value="L-AMINOADIPATE-SEMIALDEHYDE DEHYDROGENASE-PHOSPHOPANTETHEINYL TRANSFERASE"/>
    <property type="match status" value="1"/>
</dbReference>
<dbReference type="GO" id="GO:0008897">
    <property type="term" value="F:holo-[acyl-carrier-protein] synthase activity"/>
    <property type="evidence" value="ECO:0007669"/>
    <property type="project" value="InterPro"/>
</dbReference>
<comment type="similarity">
    <text evidence="1">Belongs to the P-Pant transferase superfamily. Gsp/Sfp/HetI/AcpT family.</text>
</comment>
<dbReference type="GO" id="GO:0005829">
    <property type="term" value="C:cytosol"/>
    <property type="evidence" value="ECO:0007669"/>
    <property type="project" value="TreeGrafter"/>
</dbReference>
<dbReference type="EMBL" id="FNON01000002">
    <property type="protein sequence ID" value="SDX00773.1"/>
    <property type="molecule type" value="Genomic_DNA"/>
</dbReference>
<dbReference type="OrthoDB" id="190168at2"/>
<feature type="domain" description="4'-phosphopantetheinyl transferase" evidence="3">
    <location>
        <begin position="105"/>
        <end position="184"/>
    </location>
</feature>
<gene>
    <name evidence="4" type="ORF">SAMN05421504_10233</name>
</gene>
<dbReference type="AlphaFoldDB" id="A0A1H2Y6D5"/>
<dbReference type="InterPro" id="IPR008278">
    <property type="entry name" value="4-PPantetheinyl_Trfase_dom"/>
</dbReference>
<dbReference type="STRING" id="589385.SAMN05421504_10233"/>
<evidence type="ECO:0000313" key="4">
    <source>
        <dbReference type="EMBL" id="SDX00773.1"/>
    </source>
</evidence>
<dbReference type="SUPFAM" id="SSF56214">
    <property type="entry name" value="4'-phosphopantetheinyl transferase"/>
    <property type="match status" value="2"/>
</dbReference>
<accession>A0A1H2Y6D5</accession>
<dbReference type="GO" id="GO:0019878">
    <property type="term" value="P:lysine biosynthetic process via aminoadipic acid"/>
    <property type="evidence" value="ECO:0007669"/>
    <property type="project" value="TreeGrafter"/>
</dbReference>
<reference evidence="4 5" key="1">
    <citation type="submission" date="2016-10" db="EMBL/GenBank/DDBJ databases">
        <authorList>
            <person name="de Groot N.N."/>
        </authorList>
    </citation>
    <scope>NUCLEOTIDE SEQUENCE [LARGE SCALE GENOMIC DNA]</scope>
    <source>
        <strain evidence="4 5">CPCC 202699</strain>
    </source>
</reference>
<evidence type="ECO:0000256" key="2">
    <source>
        <dbReference type="ARBA" id="ARBA00022679"/>
    </source>
</evidence>
<evidence type="ECO:0000313" key="5">
    <source>
        <dbReference type="Proteomes" id="UP000199515"/>
    </source>
</evidence>
<proteinExistence type="inferred from homology"/>
<organism evidence="4 5">
    <name type="scientific">Amycolatopsis xylanica</name>
    <dbReference type="NCBI Taxonomy" id="589385"/>
    <lineage>
        <taxon>Bacteria</taxon>
        <taxon>Bacillati</taxon>
        <taxon>Actinomycetota</taxon>
        <taxon>Actinomycetes</taxon>
        <taxon>Pseudonocardiales</taxon>
        <taxon>Pseudonocardiaceae</taxon>
        <taxon>Amycolatopsis</taxon>
    </lineage>
</organism>
<dbReference type="PANTHER" id="PTHR12215">
    <property type="entry name" value="PHOSPHOPANTETHEINE TRANSFERASE"/>
    <property type="match status" value="1"/>
</dbReference>
<dbReference type="Proteomes" id="UP000199515">
    <property type="component" value="Unassembled WGS sequence"/>
</dbReference>
<keyword evidence="2 4" id="KW-0808">Transferase</keyword>
<keyword evidence="5" id="KW-1185">Reference proteome</keyword>
<dbReference type="InterPro" id="IPR037143">
    <property type="entry name" value="4-PPantetheinyl_Trfase_dom_sf"/>
</dbReference>